<dbReference type="Pfam" id="PF04055">
    <property type="entry name" value="Radical_SAM"/>
    <property type="match status" value="1"/>
</dbReference>
<name>A0ABX3H2G4_PAEBO</name>
<dbReference type="PANTHER" id="PTHR13932">
    <property type="entry name" value="COPROPORPHYRINIGEN III OXIDASE"/>
    <property type="match status" value="1"/>
</dbReference>
<dbReference type="InterPro" id="IPR023404">
    <property type="entry name" value="rSAM_horseshoe"/>
</dbReference>
<keyword evidence="4" id="KW-1185">Reference proteome</keyword>
<dbReference type="SFLD" id="SFLDS00029">
    <property type="entry name" value="Radical_SAM"/>
    <property type="match status" value="1"/>
</dbReference>
<dbReference type="PROSITE" id="PS51918">
    <property type="entry name" value="RADICAL_SAM"/>
    <property type="match status" value="1"/>
</dbReference>
<dbReference type="Gene3D" id="3.80.30.20">
    <property type="entry name" value="tm_1862 like domain"/>
    <property type="match status" value="1"/>
</dbReference>
<protein>
    <recommendedName>
        <fullName evidence="1">Heme chaperone HemW</fullName>
    </recommendedName>
</protein>
<evidence type="ECO:0000256" key="1">
    <source>
        <dbReference type="ARBA" id="ARBA00017228"/>
    </source>
</evidence>
<comment type="caution">
    <text evidence="3">The sequence shown here is derived from an EMBL/GenBank/DDBJ whole genome shotgun (WGS) entry which is preliminary data.</text>
</comment>
<dbReference type="RefSeq" id="WP_076113391.1">
    <property type="nucleotide sequence ID" value="NZ_MPTB01000041.1"/>
</dbReference>
<organism evidence="3 4">
    <name type="scientific">Paenibacillus borealis</name>
    <dbReference type="NCBI Taxonomy" id="160799"/>
    <lineage>
        <taxon>Bacteria</taxon>
        <taxon>Bacillati</taxon>
        <taxon>Bacillota</taxon>
        <taxon>Bacilli</taxon>
        <taxon>Bacillales</taxon>
        <taxon>Paenibacillaceae</taxon>
        <taxon>Paenibacillus</taxon>
    </lineage>
</organism>
<dbReference type="SMART" id="SM00729">
    <property type="entry name" value="Elp3"/>
    <property type="match status" value="1"/>
</dbReference>
<dbReference type="Proteomes" id="UP000187412">
    <property type="component" value="Unassembled WGS sequence"/>
</dbReference>
<dbReference type="SUPFAM" id="SSF102114">
    <property type="entry name" value="Radical SAM enzymes"/>
    <property type="match status" value="1"/>
</dbReference>
<feature type="domain" description="Radical SAM core" evidence="2">
    <location>
        <begin position="28"/>
        <end position="268"/>
    </location>
</feature>
<dbReference type="InterPro" id="IPR034505">
    <property type="entry name" value="Coproporphyrinogen-III_oxidase"/>
</dbReference>
<dbReference type="CDD" id="cd01335">
    <property type="entry name" value="Radical_SAM"/>
    <property type="match status" value="1"/>
</dbReference>
<dbReference type="SFLD" id="SFLDG01065">
    <property type="entry name" value="anaerobic_coproporphyrinogen-I"/>
    <property type="match status" value="1"/>
</dbReference>
<sequence>MELSLKRETFVTNYPPYSVMQTKHVASIWERRPVNVYVHLPFCPKRCHYCYYRVEEYKGKDPISKYVEHLLKEIELLAERPEIQTCSMQTLYFGGGTPTMLSAEQFVQIVEALERVFPKTQDFQFNVEVRPGAEATQEKLNTLKQLGVHRISLGVQSMNDTILTANGRNHKTETFYKTYDRIRNAGFDWVNCDLMSGMLHETDDTWKYSLELLKECNPENITIYKMEVFFNTKLFSAVRRNPEILISHETEAKHFRGARNFLESNGYFMCNNATFATDHKYIDRHRQNVQYGGDMVGIGLSSHSYFQGNMYQNTSDMKEYQEVVAGGKLPISRSYKLSQKDQITRHVVMSLKNLKVSRSQFVDNFGLDLTQVFPDEVRRLTSEGFAHLDNEHLSIDPEYYDFADDVARLFYPMELHNDMLAHISRKE</sequence>
<dbReference type="InterPro" id="IPR010723">
    <property type="entry name" value="HemN_C"/>
</dbReference>
<proteinExistence type="predicted"/>
<dbReference type="EMBL" id="MPTB01000041">
    <property type="protein sequence ID" value="OMD42338.1"/>
    <property type="molecule type" value="Genomic_DNA"/>
</dbReference>
<dbReference type="InterPro" id="IPR007197">
    <property type="entry name" value="rSAM"/>
</dbReference>
<evidence type="ECO:0000313" key="4">
    <source>
        <dbReference type="Proteomes" id="UP000187412"/>
    </source>
</evidence>
<reference evidence="3 4" key="1">
    <citation type="submission" date="2016-10" db="EMBL/GenBank/DDBJ databases">
        <title>Paenibacillus species isolates.</title>
        <authorList>
            <person name="Beno S.M."/>
        </authorList>
    </citation>
    <scope>NUCLEOTIDE SEQUENCE [LARGE SCALE GENOMIC DNA]</scope>
    <source>
        <strain evidence="3 4">FSL H7-0744</strain>
    </source>
</reference>
<accession>A0ABX3H2G4</accession>
<dbReference type="InterPro" id="IPR058240">
    <property type="entry name" value="rSAM_sf"/>
</dbReference>
<dbReference type="Pfam" id="PF06969">
    <property type="entry name" value="HemN_C"/>
    <property type="match status" value="1"/>
</dbReference>
<gene>
    <name evidence="3" type="ORF">BSK56_25945</name>
</gene>
<dbReference type="InterPro" id="IPR006638">
    <property type="entry name" value="Elp3/MiaA/NifB-like_rSAM"/>
</dbReference>
<evidence type="ECO:0000259" key="2">
    <source>
        <dbReference type="PROSITE" id="PS51918"/>
    </source>
</evidence>
<evidence type="ECO:0000313" key="3">
    <source>
        <dbReference type="EMBL" id="OMD42338.1"/>
    </source>
</evidence>
<dbReference type="SFLD" id="SFLDG01082">
    <property type="entry name" value="B12-binding_domain_containing"/>
    <property type="match status" value="1"/>
</dbReference>
<dbReference type="PANTHER" id="PTHR13932:SF5">
    <property type="entry name" value="RADICAL S-ADENOSYL METHIONINE DOMAIN-CONTAINING PROTEIN 1, MITOCHONDRIAL"/>
    <property type="match status" value="1"/>
</dbReference>